<gene>
    <name evidence="3" type="ORF">KI387_023663</name>
</gene>
<reference evidence="3 4" key="1">
    <citation type="journal article" date="2021" name="Nat. Plants">
        <title>The Taxus genome provides insights into paclitaxel biosynthesis.</title>
        <authorList>
            <person name="Xiong X."/>
            <person name="Gou J."/>
            <person name="Liao Q."/>
            <person name="Li Y."/>
            <person name="Zhou Q."/>
            <person name="Bi G."/>
            <person name="Li C."/>
            <person name="Du R."/>
            <person name="Wang X."/>
            <person name="Sun T."/>
            <person name="Guo L."/>
            <person name="Liang H."/>
            <person name="Lu P."/>
            <person name="Wu Y."/>
            <person name="Zhang Z."/>
            <person name="Ro D.K."/>
            <person name="Shang Y."/>
            <person name="Huang S."/>
            <person name="Yan J."/>
        </authorList>
    </citation>
    <scope>NUCLEOTIDE SEQUENCE [LARGE SCALE GENOMIC DNA]</scope>
    <source>
        <strain evidence="3">Ta-2019</strain>
    </source>
</reference>
<dbReference type="Proteomes" id="UP000824469">
    <property type="component" value="Unassembled WGS sequence"/>
</dbReference>
<evidence type="ECO:0000256" key="1">
    <source>
        <dbReference type="ARBA" id="ARBA00025793"/>
    </source>
</evidence>
<name>A0AA38L847_TAXCH</name>
<dbReference type="AlphaFoldDB" id="A0AA38L847"/>
<evidence type="ECO:0000313" key="3">
    <source>
        <dbReference type="EMBL" id="KAH9315036.1"/>
    </source>
</evidence>
<dbReference type="GO" id="GO:0045010">
    <property type="term" value="P:actin nucleation"/>
    <property type="evidence" value="ECO:0007669"/>
    <property type="project" value="InterPro"/>
</dbReference>
<protein>
    <recommendedName>
        <fullName evidence="2">FH2 domain-containing protein</fullName>
    </recommendedName>
</protein>
<keyword evidence="4" id="KW-1185">Reference proteome</keyword>
<feature type="non-terminal residue" evidence="3">
    <location>
        <position position="1"/>
    </location>
</feature>
<comment type="similarity">
    <text evidence="1">Belongs to the formin-like family. Class-I subfamily.</text>
</comment>
<dbReference type="EMBL" id="JAHRHJ020000005">
    <property type="protein sequence ID" value="KAH9315036.1"/>
    <property type="molecule type" value="Genomic_DNA"/>
</dbReference>
<dbReference type="InterPro" id="IPR015425">
    <property type="entry name" value="FH2_Formin"/>
</dbReference>
<feature type="non-terminal residue" evidence="3">
    <location>
        <position position="66"/>
    </location>
</feature>
<dbReference type="InterPro" id="IPR042201">
    <property type="entry name" value="FH2_Formin_sf"/>
</dbReference>
<organism evidence="3 4">
    <name type="scientific">Taxus chinensis</name>
    <name type="common">Chinese yew</name>
    <name type="synonym">Taxus wallichiana var. chinensis</name>
    <dbReference type="NCBI Taxonomy" id="29808"/>
    <lineage>
        <taxon>Eukaryota</taxon>
        <taxon>Viridiplantae</taxon>
        <taxon>Streptophyta</taxon>
        <taxon>Embryophyta</taxon>
        <taxon>Tracheophyta</taxon>
        <taxon>Spermatophyta</taxon>
        <taxon>Pinopsida</taxon>
        <taxon>Pinidae</taxon>
        <taxon>Conifers II</taxon>
        <taxon>Cupressales</taxon>
        <taxon>Taxaceae</taxon>
        <taxon>Taxus</taxon>
    </lineage>
</organism>
<sequence>LNEEMFETLFVYNTPTPVKAEVNRGSVATPLAQNQRILESKKSQNIAILLRALSVTKEEVCDALLE</sequence>
<dbReference type="PANTHER" id="PTHR23213:SF368">
    <property type="entry name" value="HISTONE H3-K79 METHYLTRANSFERASE"/>
    <property type="match status" value="1"/>
</dbReference>
<dbReference type="PANTHER" id="PTHR23213">
    <property type="entry name" value="FORMIN-RELATED"/>
    <property type="match status" value="1"/>
</dbReference>
<evidence type="ECO:0000313" key="4">
    <source>
        <dbReference type="Proteomes" id="UP000824469"/>
    </source>
</evidence>
<feature type="domain" description="FH2" evidence="2">
    <location>
        <begin position="1"/>
        <end position="66"/>
    </location>
</feature>
<dbReference type="SUPFAM" id="SSF101447">
    <property type="entry name" value="Formin homology 2 domain (FH2 domain)"/>
    <property type="match status" value="1"/>
</dbReference>
<evidence type="ECO:0000259" key="2">
    <source>
        <dbReference type="PROSITE" id="PS51444"/>
    </source>
</evidence>
<dbReference type="InterPro" id="IPR027643">
    <property type="entry name" value="Formin-like_plant"/>
</dbReference>
<dbReference type="GO" id="GO:0051015">
    <property type="term" value="F:actin filament binding"/>
    <property type="evidence" value="ECO:0007669"/>
    <property type="project" value="InterPro"/>
</dbReference>
<dbReference type="Gene3D" id="1.20.58.2220">
    <property type="entry name" value="Formin, FH2 domain"/>
    <property type="match status" value="1"/>
</dbReference>
<dbReference type="PROSITE" id="PS51444">
    <property type="entry name" value="FH2"/>
    <property type="match status" value="1"/>
</dbReference>
<proteinExistence type="inferred from homology"/>
<dbReference type="Pfam" id="PF02181">
    <property type="entry name" value="FH2"/>
    <property type="match status" value="1"/>
</dbReference>
<accession>A0AA38L847</accession>
<comment type="caution">
    <text evidence="3">The sequence shown here is derived from an EMBL/GenBank/DDBJ whole genome shotgun (WGS) entry which is preliminary data.</text>
</comment>